<dbReference type="SMART" id="SM00347">
    <property type="entry name" value="HTH_MARR"/>
    <property type="match status" value="1"/>
</dbReference>
<dbReference type="AlphaFoldDB" id="A0A6I3KZY5"/>
<feature type="domain" description="HTH marR-type" evidence="1">
    <location>
        <begin position="26"/>
        <end position="164"/>
    </location>
</feature>
<dbReference type="InterPro" id="IPR036390">
    <property type="entry name" value="WH_DNA-bd_sf"/>
</dbReference>
<organism evidence="2 3">
    <name type="scientific">Nocardia aurantiaca</name>
    <dbReference type="NCBI Taxonomy" id="2675850"/>
    <lineage>
        <taxon>Bacteria</taxon>
        <taxon>Bacillati</taxon>
        <taxon>Actinomycetota</taxon>
        <taxon>Actinomycetes</taxon>
        <taxon>Mycobacteriales</taxon>
        <taxon>Nocardiaceae</taxon>
        <taxon>Nocardia</taxon>
    </lineage>
</organism>
<dbReference type="InterPro" id="IPR039422">
    <property type="entry name" value="MarR/SlyA-like"/>
</dbReference>
<dbReference type="SUPFAM" id="SSF46785">
    <property type="entry name" value="Winged helix' DNA-binding domain"/>
    <property type="match status" value="1"/>
</dbReference>
<evidence type="ECO:0000313" key="3">
    <source>
        <dbReference type="Proteomes" id="UP000432464"/>
    </source>
</evidence>
<gene>
    <name evidence="2" type="ORF">GLP40_22880</name>
</gene>
<dbReference type="InterPro" id="IPR036388">
    <property type="entry name" value="WH-like_DNA-bd_sf"/>
</dbReference>
<dbReference type="PRINTS" id="PR00598">
    <property type="entry name" value="HTHMARR"/>
</dbReference>
<name>A0A6I3KZY5_9NOCA</name>
<dbReference type="EMBL" id="WMBB01000010">
    <property type="protein sequence ID" value="MTE15602.1"/>
    <property type="molecule type" value="Genomic_DNA"/>
</dbReference>
<dbReference type="Proteomes" id="UP000432464">
    <property type="component" value="Unassembled WGS sequence"/>
</dbReference>
<evidence type="ECO:0000313" key="2">
    <source>
        <dbReference type="EMBL" id="MTE15602.1"/>
    </source>
</evidence>
<reference evidence="2 3" key="1">
    <citation type="submission" date="2019-11" db="EMBL/GenBank/DDBJ databases">
        <title>Nocardia sp. nov. CT2-14 isolated from soil.</title>
        <authorList>
            <person name="Kanchanasin P."/>
            <person name="Tanasupawat S."/>
            <person name="Yuki M."/>
            <person name="Kudo T."/>
        </authorList>
    </citation>
    <scope>NUCLEOTIDE SEQUENCE [LARGE SCALE GENOMIC DNA]</scope>
    <source>
        <strain evidence="2 3">CT2-14</strain>
    </source>
</reference>
<proteinExistence type="predicted"/>
<dbReference type="GO" id="GO:0003700">
    <property type="term" value="F:DNA-binding transcription factor activity"/>
    <property type="evidence" value="ECO:0007669"/>
    <property type="project" value="InterPro"/>
</dbReference>
<dbReference type="Pfam" id="PF12802">
    <property type="entry name" value="MarR_2"/>
    <property type="match status" value="1"/>
</dbReference>
<dbReference type="PANTHER" id="PTHR33164">
    <property type="entry name" value="TRANSCRIPTIONAL REGULATOR, MARR FAMILY"/>
    <property type="match status" value="1"/>
</dbReference>
<dbReference type="PROSITE" id="PS50995">
    <property type="entry name" value="HTH_MARR_2"/>
    <property type="match status" value="1"/>
</dbReference>
<keyword evidence="3" id="KW-1185">Reference proteome</keyword>
<dbReference type="Gene3D" id="1.10.10.10">
    <property type="entry name" value="Winged helix-like DNA-binding domain superfamily/Winged helix DNA-binding domain"/>
    <property type="match status" value="1"/>
</dbReference>
<dbReference type="GO" id="GO:0006950">
    <property type="term" value="P:response to stress"/>
    <property type="evidence" value="ECO:0007669"/>
    <property type="project" value="TreeGrafter"/>
</dbReference>
<dbReference type="PANTHER" id="PTHR33164:SF99">
    <property type="entry name" value="MARR FAMILY REGULATORY PROTEIN"/>
    <property type="match status" value="1"/>
</dbReference>
<protein>
    <submittedName>
        <fullName evidence="2">MarR family transcriptional regulator</fullName>
    </submittedName>
</protein>
<sequence length="175" mass="19608">MFRVSTIRTENVWFRLVTVDPKHLFDDPRLTAVGLLYEAHDGLIARLEETWKSNGLSGLDLNALMRLSRSPGRKLRMTDLATQTSLSTSGVTRLVDRLERNGFVRREADPGDRRSSYAVLTAAGAARVARVLPAYLEGVDRWFTSLLSREQLDELTAGLRIIRDATNPDATHVSE</sequence>
<accession>A0A6I3KZY5</accession>
<dbReference type="InterPro" id="IPR000835">
    <property type="entry name" value="HTH_MarR-typ"/>
</dbReference>
<evidence type="ECO:0000259" key="1">
    <source>
        <dbReference type="PROSITE" id="PS50995"/>
    </source>
</evidence>
<comment type="caution">
    <text evidence="2">The sequence shown here is derived from an EMBL/GenBank/DDBJ whole genome shotgun (WGS) entry which is preliminary data.</text>
</comment>